<dbReference type="NCBIfam" id="TIGR03353">
    <property type="entry name" value="VI_chp_4"/>
    <property type="match status" value="1"/>
</dbReference>
<protein>
    <submittedName>
        <fullName evidence="1">Type VI secretion system baseplate subunit TssK</fullName>
    </submittedName>
</protein>
<dbReference type="AlphaFoldDB" id="A0A839IMG8"/>
<proteinExistence type="predicted"/>
<dbReference type="PANTHER" id="PTHR35566:SF1">
    <property type="entry name" value="TYPE VI SECRETION SYSTEM BASEPLATE COMPONENT TSSK1"/>
    <property type="match status" value="1"/>
</dbReference>
<gene>
    <name evidence="1" type="primary">tssK</name>
    <name evidence="1" type="ORF">H4O21_08270</name>
</gene>
<accession>A0A839IMG8</accession>
<reference evidence="1 2" key="1">
    <citation type="submission" date="2020-08" db="EMBL/GenBank/DDBJ databases">
        <title>Oceanospirillum sp. nov. isolated from marine sediment.</title>
        <authorList>
            <person name="Ji X."/>
        </authorList>
    </citation>
    <scope>NUCLEOTIDE SEQUENCE [LARGE SCALE GENOMIC DNA]</scope>
    <source>
        <strain evidence="1 2">D5</strain>
    </source>
</reference>
<dbReference type="Pfam" id="PF05936">
    <property type="entry name" value="T6SS_VasE"/>
    <property type="match status" value="1"/>
</dbReference>
<sequence length="441" mass="50225">MRRHRKVVWSEGMFIAPQHFQQQDRHYYHYLERYIAAARGNQLYGFSELQIDRERLKIGKFAITSCKGIFPDSTYFENDRELILEVPAATLETDILLAVPLAIDGEVEFGEQAENLRYFQENISLFDASQAGNNAVDTPVAQINARLIMAGEDTTGLCTMPVARVLECHDSGAVLLDHSFIPAAVQYQASSLLTERMKELQVLTENRARMVMQRINNGMDRKSEQTLMREYLWLQTLNRWIPWIHNTLETPQTSTWEIYQQLNVMSAELASFEPAMAAPGPVLQSHNMQAAFNPLFNRLREQLSLVQNDSVKEYDWDTGLFEKRRLLRLMIPELHSMRDQRFVLCVQSSIGTASLAQLFPSACKLCGLSQIADVVRNGLSAVPLNALPVSPGELKPQPDVCYIEIDTRHPYWAAMVEKREPLALHVDGRLPDLDLKLYALG</sequence>
<evidence type="ECO:0000313" key="2">
    <source>
        <dbReference type="Proteomes" id="UP000565262"/>
    </source>
</evidence>
<keyword evidence="2" id="KW-1185">Reference proteome</keyword>
<comment type="caution">
    <text evidence="1">The sequence shown here is derived from an EMBL/GenBank/DDBJ whole genome shotgun (WGS) entry which is preliminary data.</text>
</comment>
<dbReference type="PANTHER" id="PTHR35566">
    <property type="entry name" value="BLR3599 PROTEIN"/>
    <property type="match status" value="1"/>
</dbReference>
<organism evidence="1 2">
    <name type="scientific">Oceanospirillum sediminis</name>
    <dbReference type="NCBI Taxonomy" id="2760088"/>
    <lineage>
        <taxon>Bacteria</taxon>
        <taxon>Pseudomonadati</taxon>
        <taxon>Pseudomonadota</taxon>
        <taxon>Gammaproteobacteria</taxon>
        <taxon>Oceanospirillales</taxon>
        <taxon>Oceanospirillaceae</taxon>
        <taxon>Oceanospirillum</taxon>
    </lineage>
</organism>
<name>A0A839IMG8_9GAMM</name>
<dbReference type="Proteomes" id="UP000565262">
    <property type="component" value="Unassembled WGS sequence"/>
</dbReference>
<dbReference type="RefSeq" id="WP_182808387.1">
    <property type="nucleotide sequence ID" value="NZ_JACJFM010000008.1"/>
</dbReference>
<evidence type="ECO:0000313" key="1">
    <source>
        <dbReference type="EMBL" id="MBB1486603.1"/>
    </source>
</evidence>
<dbReference type="InterPro" id="IPR010263">
    <property type="entry name" value="T6SS_TssK"/>
</dbReference>
<dbReference type="EMBL" id="JACJFM010000008">
    <property type="protein sequence ID" value="MBB1486603.1"/>
    <property type="molecule type" value="Genomic_DNA"/>
</dbReference>